<reference evidence="2 3" key="1">
    <citation type="journal article" date="2019" name="Sci. Rep.">
        <title>A high-quality genome of Eragrostis curvula grass provides insights into Poaceae evolution and supports new strategies to enhance forage quality.</title>
        <authorList>
            <person name="Carballo J."/>
            <person name="Santos B.A.C.M."/>
            <person name="Zappacosta D."/>
            <person name="Garbus I."/>
            <person name="Selva J.P."/>
            <person name="Gallo C.A."/>
            <person name="Diaz A."/>
            <person name="Albertini E."/>
            <person name="Caccamo M."/>
            <person name="Echenique V."/>
        </authorList>
    </citation>
    <scope>NUCLEOTIDE SEQUENCE [LARGE SCALE GENOMIC DNA]</scope>
    <source>
        <strain evidence="3">cv. Victoria</strain>
        <tissue evidence="2">Leaf</tissue>
    </source>
</reference>
<feature type="region of interest" description="Disordered" evidence="1">
    <location>
        <begin position="75"/>
        <end position="101"/>
    </location>
</feature>
<dbReference type="AlphaFoldDB" id="A0A5J9U1B9"/>
<gene>
    <name evidence="2" type="ORF">EJB05_33549</name>
</gene>
<comment type="caution">
    <text evidence="2">The sequence shown here is derived from an EMBL/GenBank/DDBJ whole genome shotgun (WGS) entry which is preliminary data.</text>
</comment>
<dbReference type="EMBL" id="RWGY01000029">
    <property type="protein sequence ID" value="TVU17509.1"/>
    <property type="molecule type" value="Genomic_DNA"/>
</dbReference>
<keyword evidence="3" id="KW-1185">Reference proteome</keyword>
<dbReference type="Proteomes" id="UP000324897">
    <property type="component" value="Chromosome 7"/>
</dbReference>
<feature type="non-terminal residue" evidence="2">
    <location>
        <position position="1"/>
    </location>
</feature>
<sequence length="160" mass="17154">MHDSIRKDSPRARARVSSQDSLGLLLAKTGGTIPTLNVAAVVHTRATPDLEVVVPVLVLNMCSLIVTSSRTALSPAWVKPGQPPSTTRSSTQPKTNKDRKDIVSGAITRHPAASSRSVPFSGEATRIELKIQVSFQYAAYAAHTEFCDDSADAIFPKSKQ</sequence>
<protein>
    <submittedName>
        <fullName evidence="2">Uncharacterized protein</fullName>
    </submittedName>
</protein>
<accession>A0A5J9U1B9</accession>
<evidence type="ECO:0000256" key="1">
    <source>
        <dbReference type="SAM" id="MobiDB-lite"/>
    </source>
</evidence>
<dbReference type="Gramene" id="TVU17509">
    <property type="protein sequence ID" value="TVU17509"/>
    <property type="gene ID" value="EJB05_33549"/>
</dbReference>
<name>A0A5J9U1B9_9POAL</name>
<evidence type="ECO:0000313" key="3">
    <source>
        <dbReference type="Proteomes" id="UP000324897"/>
    </source>
</evidence>
<organism evidence="2 3">
    <name type="scientific">Eragrostis curvula</name>
    <name type="common">weeping love grass</name>
    <dbReference type="NCBI Taxonomy" id="38414"/>
    <lineage>
        <taxon>Eukaryota</taxon>
        <taxon>Viridiplantae</taxon>
        <taxon>Streptophyta</taxon>
        <taxon>Embryophyta</taxon>
        <taxon>Tracheophyta</taxon>
        <taxon>Spermatophyta</taxon>
        <taxon>Magnoliopsida</taxon>
        <taxon>Liliopsida</taxon>
        <taxon>Poales</taxon>
        <taxon>Poaceae</taxon>
        <taxon>PACMAD clade</taxon>
        <taxon>Chloridoideae</taxon>
        <taxon>Eragrostideae</taxon>
        <taxon>Eragrostidinae</taxon>
        <taxon>Eragrostis</taxon>
    </lineage>
</organism>
<proteinExistence type="predicted"/>
<feature type="non-terminal residue" evidence="2">
    <location>
        <position position="160"/>
    </location>
</feature>
<evidence type="ECO:0000313" key="2">
    <source>
        <dbReference type="EMBL" id="TVU17509.1"/>
    </source>
</evidence>
<feature type="compositionally biased region" description="Polar residues" evidence="1">
    <location>
        <begin position="84"/>
        <end position="94"/>
    </location>
</feature>